<dbReference type="AlphaFoldDB" id="A0AAU9JM50"/>
<sequence>MMVTSIANWDFQSGIADLTVSLDDEIAVAVKVDGLRDFVHYMINVYEYGRLPDENNCADKLWEEYFRSLPQGGFIDNNS</sequence>
<name>A0AAU9JM50_9CILI</name>
<evidence type="ECO:0000313" key="2">
    <source>
        <dbReference type="Proteomes" id="UP001162131"/>
    </source>
</evidence>
<gene>
    <name evidence="1" type="ORF">BSTOLATCC_MIC38538</name>
</gene>
<comment type="caution">
    <text evidence="1">The sequence shown here is derived from an EMBL/GenBank/DDBJ whole genome shotgun (WGS) entry which is preliminary data.</text>
</comment>
<keyword evidence="2" id="KW-1185">Reference proteome</keyword>
<organism evidence="1 2">
    <name type="scientific">Blepharisma stoltei</name>
    <dbReference type="NCBI Taxonomy" id="1481888"/>
    <lineage>
        <taxon>Eukaryota</taxon>
        <taxon>Sar</taxon>
        <taxon>Alveolata</taxon>
        <taxon>Ciliophora</taxon>
        <taxon>Postciliodesmatophora</taxon>
        <taxon>Heterotrichea</taxon>
        <taxon>Heterotrichida</taxon>
        <taxon>Blepharismidae</taxon>
        <taxon>Blepharisma</taxon>
    </lineage>
</organism>
<dbReference type="EMBL" id="CAJZBQ010000038">
    <property type="protein sequence ID" value="CAG9325275.1"/>
    <property type="molecule type" value="Genomic_DNA"/>
</dbReference>
<dbReference type="Proteomes" id="UP001162131">
    <property type="component" value="Unassembled WGS sequence"/>
</dbReference>
<protein>
    <submittedName>
        <fullName evidence="1">Uncharacterized protein</fullName>
    </submittedName>
</protein>
<reference evidence="1" key="1">
    <citation type="submission" date="2021-09" db="EMBL/GenBank/DDBJ databases">
        <authorList>
            <consortium name="AG Swart"/>
            <person name="Singh M."/>
            <person name="Singh A."/>
            <person name="Seah K."/>
            <person name="Emmerich C."/>
        </authorList>
    </citation>
    <scope>NUCLEOTIDE SEQUENCE</scope>
    <source>
        <strain evidence="1">ATCC30299</strain>
    </source>
</reference>
<evidence type="ECO:0000313" key="1">
    <source>
        <dbReference type="EMBL" id="CAG9325275.1"/>
    </source>
</evidence>
<accession>A0AAU9JM50</accession>
<proteinExistence type="predicted"/>